<evidence type="ECO:0000256" key="1">
    <source>
        <dbReference type="SAM" id="SignalP"/>
    </source>
</evidence>
<feature type="signal peptide" evidence="1">
    <location>
        <begin position="1"/>
        <end position="29"/>
    </location>
</feature>
<protein>
    <submittedName>
        <fullName evidence="2">Uncharacterized protein</fullName>
    </submittedName>
</protein>
<keyword evidence="1" id="KW-0732">Signal</keyword>
<keyword evidence="3" id="KW-1185">Reference proteome</keyword>
<gene>
    <name evidence="2" type="ORF">SUGI_1223620</name>
</gene>
<sequence>MLEHNLEERRTMVLMVRMLLSLFLHLSLPSLSVLVQNKLDMELNLLELNLKLEEMPWAIEQDMYMYMYFALNPLLAPDLDLCQGTMHVELDLSLEGLDRGNESKLNLQQLDMDLGVKTGGDGS</sequence>
<reference evidence="2" key="1">
    <citation type="submission" date="2022-12" db="EMBL/GenBank/DDBJ databases">
        <title>Chromosome-Level Genome Assembly of Japanese Cedar (Cryptomeriajaponica D. Don).</title>
        <authorList>
            <person name="Fujino T."/>
            <person name="Yamaguchi K."/>
            <person name="Yokoyama T."/>
            <person name="Hamanaka T."/>
            <person name="Harazono Y."/>
            <person name="Kamada H."/>
            <person name="Kobayashi W."/>
            <person name="Ujino-Ihara T."/>
            <person name="Uchiyama K."/>
            <person name="Matsumoto A."/>
            <person name="Izuno A."/>
            <person name="Tsumura Y."/>
            <person name="Toyoda A."/>
            <person name="Shigenobu S."/>
            <person name="Moriguchi Y."/>
            <person name="Ueno S."/>
            <person name="Kasahara M."/>
        </authorList>
    </citation>
    <scope>NUCLEOTIDE SEQUENCE</scope>
</reference>
<dbReference type="AlphaFoldDB" id="A0AAD3RPC6"/>
<evidence type="ECO:0000313" key="2">
    <source>
        <dbReference type="EMBL" id="GLJ56425.1"/>
    </source>
</evidence>
<accession>A0AAD3RPC6</accession>
<proteinExistence type="predicted"/>
<feature type="chain" id="PRO_5042211168" evidence="1">
    <location>
        <begin position="30"/>
        <end position="123"/>
    </location>
</feature>
<comment type="caution">
    <text evidence="2">The sequence shown here is derived from an EMBL/GenBank/DDBJ whole genome shotgun (WGS) entry which is preliminary data.</text>
</comment>
<dbReference type="Proteomes" id="UP001234787">
    <property type="component" value="Unassembled WGS sequence"/>
</dbReference>
<name>A0AAD3RPC6_CRYJA</name>
<dbReference type="EMBL" id="BSEH01000022">
    <property type="protein sequence ID" value="GLJ56425.1"/>
    <property type="molecule type" value="Genomic_DNA"/>
</dbReference>
<organism evidence="2 3">
    <name type="scientific">Cryptomeria japonica</name>
    <name type="common">Japanese cedar</name>
    <name type="synonym">Cupressus japonica</name>
    <dbReference type="NCBI Taxonomy" id="3369"/>
    <lineage>
        <taxon>Eukaryota</taxon>
        <taxon>Viridiplantae</taxon>
        <taxon>Streptophyta</taxon>
        <taxon>Embryophyta</taxon>
        <taxon>Tracheophyta</taxon>
        <taxon>Spermatophyta</taxon>
        <taxon>Pinopsida</taxon>
        <taxon>Pinidae</taxon>
        <taxon>Conifers II</taxon>
        <taxon>Cupressales</taxon>
        <taxon>Cupressaceae</taxon>
        <taxon>Cryptomeria</taxon>
    </lineage>
</organism>
<evidence type="ECO:0000313" key="3">
    <source>
        <dbReference type="Proteomes" id="UP001234787"/>
    </source>
</evidence>